<evidence type="ECO:0000256" key="9">
    <source>
        <dbReference type="RuleBase" id="RU369094"/>
    </source>
</evidence>
<keyword evidence="4 9" id="KW-0805">Transcription regulation</keyword>
<evidence type="ECO:0000256" key="3">
    <source>
        <dbReference type="ARBA" id="ARBA00022833"/>
    </source>
</evidence>
<dbReference type="InterPro" id="IPR045174">
    <property type="entry name" value="Dof"/>
</dbReference>
<evidence type="ECO:0000256" key="7">
    <source>
        <dbReference type="ARBA" id="ARBA00023242"/>
    </source>
</evidence>
<gene>
    <name evidence="12" type="ORF">ILEXP_LOCUS5960</name>
</gene>
<feature type="domain" description="Dof-type" evidence="11">
    <location>
        <begin position="77"/>
        <end position="131"/>
    </location>
</feature>
<keyword evidence="7 8" id="KW-0539">Nucleus</keyword>
<sequence>MQCLLKFEVPKVELQNFNLASHSSACLQVRMDSSDWLQGTIIDETGMDSSSSPSGDMLTCSNPLLETRLRPQHDQAIKCPRCDSTHTKFCYYNNYSLTQPRYYCKTCRRYWTKGGTLRNIPVGGGCRKNKKVSSKKSNDQPFDPNPRPRSSSINPTDLHLSNILGNHGGLTSPSFMDTKYNALLENPRPIYFMESKYDGHVGVSSRDHGFMENGGLSMMGGFGDMGTHGLGSNCHGYWSPFGMSLDGNTSGSGTLMNSDQRLNLKLQHGGNEDQNAMEVKQNNKLLSLEWQDQGSSSDSGKGSFGYPNGLGLWTRMMNSYGSSATNPLV</sequence>
<name>A0ABC8R980_9AQUA</name>
<dbReference type="GO" id="GO:0005634">
    <property type="term" value="C:nucleus"/>
    <property type="evidence" value="ECO:0007669"/>
    <property type="project" value="UniProtKB-SubCell"/>
</dbReference>
<dbReference type="PROSITE" id="PS01361">
    <property type="entry name" value="ZF_DOF_1"/>
    <property type="match status" value="1"/>
</dbReference>
<dbReference type="EMBL" id="CAUOFW020000903">
    <property type="protein sequence ID" value="CAK9138612.1"/>
    <property type="molecule type" value="Genomic_DNA"/>
</dbReference>
<keyword evidence="13" id="KW-1185">Reference proteome</keyword>
<evidence type="ECO:0000256" key="4">
    <source>
        <dbReference type="ARBA" id="ARBA00023015"/>
    </source>
</evidence>
<proteinExistence type="predicted"/>
<dbReference type="GO" id="GO:0003677">
    <property type="term" value="F:DNA binding"/>
    <property type="evidence" value="ECO:0007669"/>
    <property type="project" value="UniProtKB-UniRule"/>
</dbReference>
<dbReference type="PANTHER" id="PTHR31992:SF306">
    <property type="entry name" value="DOF ZINC FINGER PROTEIN DOF5.6"/>
    <property type="match status" value="1"/>
</dbReference>
<organism evidence="12 13">
    <name type="scientific">Ilex paraguariensis</name>
    <name type="common">yerba mate</name>
    <dbReference type="NCBI Taxonomy" id="185542"/>
    <lineage>
        <taxon>Eukaryota</taxon>
        <taxon>Viridiplantae</taxon>
        <taxon>Streptophyta</taxon>
        <taxon>Embryophyta</taxon>
        <taxon>Tracheophyta</taxon>
        <taxon>Spermatophyta</taxon>
        <taxon>Magnoliopsida</taxon>
        <taxon>eudicotyledons</taxon>
        <taxon>Gunneridae</taxon>
        <taxon>Pentapetalae</taxon>
        <taxon>asterids</taxon>
        <taxon>campanulids</taxon>
        <taxon>Aquifoliales</taxon>
        <taxon>Aquifoliaceae</taxon>
        <taxon>Ilex</taxon>
    </lineage>
</organism>
<dbReference type="PROSITE" id="PS50884">
    <property type="entry name" value="ZF_DOF_2"/>
    <property type="match status" value="1"/>
</dbReference>
<dbReference type="Proteomes" id="UP001642360">
    <property type="component" value="Unassembled WGS sequence"/>
</dbReference>
<keyword evidence="5 8" id="KW-0238">DNA-binding</keyword>
<comment type="caution">
    <text evidence="12">The sequence shown here is derived from an EMBL/GenBank/DDBJ whole genome shotgun (WGS) entry which is preliminary data.</text>
</comment>
<accession>A0ABC8R980</accession>
<keyword evidence="3 9" id="KW-0862">Zinc</keyword>
<evidence type="ECO:0000256" key="10">
    <source>
        <dbReference type="SAM" id="MobiDB-lite"/>
    </source>
</evidence>
<dbReference type="Pfam" id="PF02701">
    <property type="entry name" value="Zn_ribbon_Dof"/>
    <property type="match status" value="1"/>
</dbReference>
<feature type="region of interest" description="Disordered" evidence="10">
    <location>
        <begin position="122"/>
        <end position="158"/>
    </location>
</feature>
<evidence type="ECO:0000256" key="6">
    <source>
        <dbReference type="ARBA" id="ARBA00023163"/>
    </source>
</evidence>
<dbReference type="PANTHER" id="PTHR31992">
    <property type="entry name" value="DOF ZINC FINGER PROTEIN DOF1.4-RELATED"/>
    <property type="match status" value="1"/>
</dbReference>
<comment type="subcellular location">
    <subcellularLocation>
        <location evidence="8 9">Nucleus</location>
    </subcellularLocation>
</comment>
<keyword evidence="2 8" id="KW-0863">Zinc-finger</keyword>
<keyword evidence="6 9" id="KW-0804">Transcription</keyword>
<evidence type="ECO:0000256" key="8">
    <source>
        <dbReference type="PROSITE-ProRule" id="PRU00071"/>
    </source>
</evidence>
<dbReference type="GO" id="GO:0003700">
    <property type="term" value="F:DNA-binding transcription factor activity"/>
    <property type="evidence" value="ECO:0007669"/>
    <property type="project" value="UniProtKB-UniRule"/>
</dbReference>
<keyword evidence="1 9" id="KW-0479">Metal-binding</keyword>
<dbReference type="GO" id="GO:0008270">
    <property type="term" value="F:zinc ion binding"/>
    <property type="evidence" value="ECO:0007669"/>
    <property type="project" value="UniProtKB-KW"/>
</dbReference>
<protein>
    <recommendedName>
        <fullName evidence="9">Dof zinc finger protein</fullName>
    </recommendedName>
</protein>
<evidence type="ECO:0000256" key="2">
    <source>
        <dbReference type="ARBA" id="ARBA00022771"/>
    </source>
</evidence>
<evidence type="ECO:0000313" key="13">
    <source>
        <dbReference type="Proteomes" id="UP001642360"/>
    </source>
</evidence>
<dbReference type="AlphaFoldDB" id="A0ABC8R980"/>
<evidence type="ECO:0000313" key="12">
    <source>
        <dbReference type="EMBL" id="CAK9138612.1"/>
    </source>
</evidence>
<evidence type="ECO:0000256" key="1">
    <source>
        <dbReference type="ARBA" id="ARBA00022723"/>
    </source>
</evidence>
<evidence type="ECO:0000259" key="11">
    <source>
        <dbReference type="PROSITE" id="PS50884"/>
    </source>
</evidence>
<evidence type="ECO:0000256" key="5">
    <source>
        <dbReference type="ARBA" id="ARBA00023125"/>
    </source>
</evidence>
<dbReference type="InterPro" id="IPR003851">
    <property type="entry name" value="Znf_Dof"/>
</dbReference>
<comment type="function">
    <text evidence="9">Transcription factor that binds specifically to a 5'-AA[AG]G-3' consensus core sequence.</text>
</comment>
<reference evidence="12 13" key="1">
    <citation type="submission" date="2024-02" db="EMBL/GenBank/DDBJ databases">
        <authorList>
            <person name="Vignale AGUSTIN F."/>
            <person name="Sosa J E."/>
            <person name="Modenutti C."/>
        </authorList>
    </citation>
    <scope>NUCLEOTIDE SEQUENCE [LARGE SCALE GENOMIC DNA]</scope>
</reference>